<evidence type="ECO:0000256" key="3">
    <source>
        <dbReference type="ARBA" id="ARBA00023163"/>
    </source>
</evidence>
<dbReference type="InterPro" id="IPR013324">
    <property type="entry name" value="RNA_pol_sigma_r3/r4-like"/>
</dbReference>
<keyword evidence="3" id="KW-0804">Transcription</keyword>
<dbReference type="InterPro" id="IPR053812">
    <property type="entry name" value="HTH_Sigma70_ECF-like"/>
</dbReference>
<keyword evidence="1" id="KW-0805">Transcription regulation</keyword>
<gene>
    <name evidence="5" type="ORF">Poly30_00310</name>
</gene>
<dbReference type="Gene3D" id="1.10.10.10">
    <property type="entry name" value="Winged helix-like DNA-binding domain superfamily/Winged helix DNA-binding domain"/>
    <property type="match status" value="1"/>
</dbReference>
<dbReference type="SUPFAM" id="SSF88659">
    <property type="entry name" value="Sigma3 and sigma4 domains of RNA polymerase sigma factors"/>
    <property type="match status" value="1"/>
</dbReference>
<dbReference type="Proteomes" id="UP000320390">
    <property type="component" value="Chromosome"/>
</dbReference>
<dbReference type="PANTHER" id="PTHR43133:SF39">
    <property type="entry name" value="SIMILAR TO RNA POLYMERASE SIGMA-E FACTOR"/>
    <property type="match status" value="1"/>
</dbReference>
<evidence type="ECO:0000313" key="5">
    <source>
        <dbReference type="EMBL" id="QDV04540.1"/>
    </source>
</evidence>
<feature type="domain" description="RNA polymerase sigma-70 ECF-like HTH" evidence="4">
    <location>
        <begin position="6"/>
        <end position="184"/>
    </location>
</feature>
<dbReference type="GO" id="GO:0006352">
    <property type="term" value="P:DNA-templated transcription initiation"/>
    <property type="evidence" value="ECO:0007669"/>
    <property type="project" value="InterPro"/>
</dbReference>
<evidence type="ECO:0000259" key="4">
    <source>
        <dbReference type="Pfam" id="PF07638"/>
    </source>
</evidence>
<dbReference type="InterPro" id="IPR011517">
    <property type="entry name" value="RNA_pol_sigma70_ECF-like"/>
</dbReference>
<sequence>MPNHHIHDLLAEVSSTGKPSTKLMEVLYSELRRMAEQLMVRERGSHTLQPTALVHEAFLRLVDAEKAGEEGHLHFLSAAAVTMRRVLVDHARTVGAEKRGGHASRKRVTLGGIVDEDPEEDLDLALLEEALVQLEAASPRHGKIVELRFFAGMSGAQIAEHLGVSRNTVVRDLTFSRAWLKRWMEERESAGL</sequence>
<accession>A0A518EKD2</accession>
<dbReference type="GO" id="GO:0016987">
    <property type="term" value="F:sigma factor activity"/>
    <property type="evidence" value="ECO:0007669"/>
    <property type="project" value="UniProtKB-KW"/>
</dbReference>
<reference evidence="5 6" key="1">
    <citation type="submission" date="2019-02" db="EMBL/GenBank/DDBJ databases">
        <title>Deep-cultivation of Planctomycetes and their phenomic and genomic characterization uncovers novel biology.</title>
        <authorList>
            <person name="Wiegand S."/>
            <person name="Jogler M."/>
            <person name="Boedeker C."/>
            <person name="Pinto D."/>
            <person name="Vollmers J."/>
            <person name="Rivas-Marin E."/>
            <person name="Kohn T."/>
            <person name="Peeters S.H."/>
            <person name="Heuer A."/>
            <person name="Rast P."/>
            <person name="Oberbeckmann S."/>
            <person name="Bunk B."/>
            <person name="Jeske O."/>
            <person name="Meyerdierks A."/>
            <person name="Storesund J.E."/>
            <person name="Kallscheuer N."/>
            <person name="Luecker S."/>
            <person name="Lage O.M."/>
            <person name="Pohl T."/>
            <person name="Merkel B.J."/>
            <person name="Hornburger P."/>
            <person name="Mueller R.-W."/>
            <person name="Bruemmer F."/>
            <person name="Labrenz M."/>
            <person name="Spormann A.M."/>
            <person name="Op den Camp H."/>
            <person name="Overmann J."/>
            <person name="Amann R."/>
            <person name="Jetten M.S.M."/>
            <person name="Mascher T."/>
            <person name="Medema M.H."/>
            <person name="Devos D.P."/>
            <person name="Kaster A.-K."/>
            <person name="Ovreas L."/>
            <person name="Rohde M."/>
            <person name="Galperin M.Y."/>
            <person name="Jogler C."/>
        </authorList>
    </citation>
    <scope>NUCLEOTIDE SEQUENCE [LARGE SCALE GENOMIC DNA]</scope>
    <source>
        <strain evidence="5 6">Poly30</strain>
    </source>
</reference>
<keyword evidence="6" id="KW-1185">Reference proteome</keyword>
<proteinExistence type="predicted"/>
<dbReference type="InterPro" id="IPR036388">
    <property type="entry name" value="WH-like_DNA-bd_sf"/>
</dbReference>
<evidence type="ECO:0000256" key="1">
    <source>
        <dbReference type="ARBA" id="ARBA00023015"/>
    </source>
</evidence>
<dbReference type="InterPro" id="IPR039425">
    <property type="entry name" value="RNA_pol_sigma-70-like"/>
</dbReference>
<name>A0A518EKD2_9BACT</name>
<dbReference type="Pfam" id="PF07638">
    <property type="entry name" value="Sigma70_ECF"/>
    <property type="match status" value="1"/>
</dbReference>
<dbReference type="InterPro" id="IPR014284">
    <property type="entry name" value="RNA_pol_sigma-70_dom"/>
</dbReference>
<dbReference type="NCBIfam" id="TIGR02937">
    <property type="entry name" value="sigma70-ECF"/>
    <property type="match status" value="1"/>
</dbReference>
<protein>
    <submittedName>
        <fullName evidence="5">RNA polymerase sigma factor SigL</fullName>
    </submittedName>
</protein>
<evidence type="ECO:0000313" key="6">
    <source>
        <dbReference type="Proteomes" id="UP000320390"/>
    </source>
</evidence>
<dbReference type="AlphaFoldDB" id="A0A518EKD2"/>
<organism evidence="5 6">
    <name type="scientific">Saltatorellus ferox</name>
    <dbReference type="NCBI Taxonomy" id="2528018"/>
    <lineage>
        <taxon>Bacteria</taxon>
        <taxon>Pseudomonadati</taxon>
        <taxon>Planctomycetota</taxon>
        <taxon>Planctomycetia</taxon>
        <taxon>Planctomycetia incertae sedis</taxon>
        <taxon>Saltatorellus</taxon>
    </lineage>
</organism>
<evidence type="ECO:0000256" key="2">
    <source>
        <dbReference type="ARBA" id="ARBA00023082"/>
    </source>
</evidence>
<keyword evidence="2" id="KW-0731">Sigma factor</keyword>
<dbReference type="EMBL" id="CP036434">
    <property type="protein sequence ID" value="QDV04540.1"/>
    <property type="molecule type" value="Genomic_DNA"/>
</dbReference>
<dbReference type="NCBIfam" id="TIGR02999">
    <property type="entry name" value="Sig-70_X6"/>
    <property type="match status" value="1"/>
</dbReference>
<dbReference type="PANTHER" id="PTHR43133">
    <property type="entry name" value="RNA POLYMERASE ECF-TYPE SIGMA FACTO"/>
    <property type="match status" value="1"/>
</dbReference>